<accession>A0ABX3H7M8</accession>
<dbReference type="InterPro" id="IPR014284">
    <property type="entry name" value="RNA_pol_sigma-70_dom"/>
</dbReference>
<organism evidence="7 8">
    <name type="scientific">Paenibacillus borealis</name>
    <dbReference type="NCBI Taxonomy" id="160799"/>
    <lineage>
        <taxon>Bacteria</taxon>
        <taxon>Bacillati</taxon>
        <taxon>Bacillota</taxon>
        <taxon>Bacilli</taxon>
        <taxon>Bacillales</taxon>
        <taxon>Paenibacillaceae</taxon>
        <taxon>Paenibacillus</taxon>
    </lineage>
</organism>
<evidence type="ECO:0000256" key="2">
    <source>
        <dbReference type="ARBA" id="ARBA00023015"/>
    </source>
</evidence>
<keyword evidence="8" id="KW-1185">Reference proteome</keyword>
<dbReference type="InterPro" id="IPR013324">
    <property type="entry name" value="RNA_pol_sigma_r3/r4-like"/>
</dbReference>
<dbReference type="SUPFAM" id="SSF88659">
    <property type="entry name" value="Sigma3 and sigma4 domains of RNA polymerase sigma factors"/>
    <property type="match status" value="1"/>
</dbReference>
<evidence type="ECO:0000313" key="7">
    <source>
        <dbReference type="EMBL" id="OMD46459.1"/>
    </source>
</evidence>
<comment type="similarity">
    <text evidence="1">Belongs to the sigma-70 factor family. ECF subfamily.</text>
</comment>
<dbReference type="Gene3D" id="1.10.10.10">
    <property type="entry name" value="Winged helix-like DNA-binding domain superfamily/Winged helix DNA-binding domain"/>
    <property type="match status" value="1"/>
</dbReference>
<keyword evidence="5" id="KW-0804">Transcription</keyword>
<dbReference type="Proteomes" id="UP000187412">
    <property type="component" value="Unassembled WGS sequence"/>
</dbReference>
<keyword evidence="2" id="KW-0805">Transcription regulation</keyword>
<evidence type="ECO:0000259" key="6">
    <source>
        <dbReference type="Pfam" id="PF04542"/>
    </source>
</evidence>
<evidence type="ECO:0000256" key="4">
    <source>
        <dbReference type="ARBA" id="ARBA00023125"/>
    </source>
</evidence>
<gene>
    <name evidence="7" type="ORF">BSK56_16635</name>
</gene>
<dbReference type="InterPro" id="IPR039425">
    <property type="entry name" value="RNA_pol_sigma-70-like"/>
</dbReference>
<evidence type="ECO:0000256" key="3">
    <source>
        <dbReference type="ARBA" id="ARBA00023082"/>
    </source>
</evidence>
<evidence type="ECO:0000256" key="1">
    <source>
        <dbReference type="ARBA" id="ARBA00010641"/>
    </source>
</evidence>
<evidence type="ECO:0000313" key="8">
    <source>
        <dbReference type="Proteomes" id="UP000187412"/>
    </source>
</evidence>
<protein>
    <recommendedName>
        <fullName evidence="6">RNA polymerase sigma-70 region 2 domain-containing protein</fullName>
    </recommendedName>
</protein>
<dbReference type="NCBIfam" id="TIGR02937">
    <property type="entry name" value="sigma70-ECF"/>
    <property type="match status" value="1"/>
</dbReference>
<dbReference type="PANTHER" id="PTHR43133">
    <property type="entry name" value="RNA POLYMERASE ECF-TYPE SIGMA FACTO"/>
    <property type="match status" value="1"/>
</dbReference>
<sequence>MTFNPNDSLAWAGRFKNRDKKALAEAIDFFGPDVQRLVRRILSGTGSAEDVEECVSDVFMAAWSGISRYEPERASFRTWLFLLAKYKALDLRRKLLRRGGTGEAAASRATSNEISAEQEVLSRETASELIGCVQQMGEPDRSLFLRRYFLYESLDQLAQTFSLSKRAVESRLYRCRTLIKQALGLSESQGKETQHGQRHEN</sequence>
<keyword evidence="4" id="KW-0238">DNA-binding</keyword>
<dbReference type="InterPro" id="IPR013325">
    <property type="entry name" value="RNA_pol_sigma_r2"/>
</dbReference>
<evidence type="ECO:0000256" key="5">
    <source>
        <dbReference type="ARBA" id="ARBA00023163"/>
    </source>
</evidence>
<name>A0ABX3H7M8_PAEBO</name>
<dbReference type="Gene3D" id="1.10.1740.10">
    <property type="match status" value="1"/>
</dbReference>
<dbReference type="PANTHER" id="PTHR43133:SF8">
    <property type="entry name" value="RNA POLYMERASE SIGMA FACTOR HI_1459-RELATED"/>
    <property type="match status" value="1"/>
</dbReference>
<keyword evidence="3" id="KW-0731">Sigma factor</keyword>
<dbReference type="Pfam" id="PF04542">
    <property type="entry name" value="Sigma70_r2"/>
    <property type="match status" value="1"/>
</dbReference>
<proteinExistence type="inferred from homology"/>
<reference evidence="7 8" key="1">
    <citation type="submission" date="2016-10" db="EMBL/GenBank/DDBJ databases">
        <title>Paenibacillus species isolates.</title>
        <authorList>
            <person name="Beno S.M."/>
        </authorList>
    </citation>
    <scope>NUCLEOTIDE SEQUENCE [LARGE SCALE GENOMIC DNA]</scope>
    <source>
        <strain evidence="7 8">FSL H7-0744</strain>
    </source>
</reference>
<feature type="domain" description="RNA polymerase sigma-70 region 2" evidence="6">
    <location>
        <begin position="31"/>
        <end position="95"/>
    </location>
</feature>
<comment type="caution">
    <text evidence="7">The sequence shown here is derived from an EMBL/GenBank/DDBJ whole genome shotgun (WGS) entry which is preliminary data.</text>
</comment>
<dbReference type="EMBL" id="MPTB01000020">
    <property type="protein sequence ID" value="OMD46459.1"/>
    <property type="molecule type" value="Genomic_DNA"/>
</dbReference>
<dbReference type="InterPro" id="IPR036388">
    <property type="entry name" value="WH-like_DNA-bd_sf"/>
</dbReference>
<dbReference type="RefSeq" id="WP_076111655.1">
    <property type="nucleotide sequence ID" value="NZ_MPTB01000020.1"/>
</dbReference>
<dbReference type="InterPro" id="IPR007627">
    <property type="entry name" value="RNA_pol_sigma70_r2"/>
</dbReference>
<dbReference type="SUPFAM" id="SSF88946">
    <property type="entry name" value="Sigma2 domain of RNA polymerase sigma factors"/>
    <property type="match status" value="1"/>
</dbReference>